<feature type="transmembrane region" description="Helical" evidence="6">
    <location>
        <begin position="154"/>
        <end position="176"/>
    </location>
</feature>
<evidence type="ECO:0000256" key="6">
    <source>
        <dbReference type="SAM" id="Phobius"/>
    </source>
</evidence>
<dbReference type="GO" id="GO:0033013">
    <property type="term" value="P:tetrapyrrole metabolic process"/>
    <property type="evidence" value="ECO:0007669"/>
    <property type="project" value="UniProtKB-ARBA"/>
</dbReference>
<comment type="subcellular location">
    <subcellularLocation>
        <location evidence="1">Membrane</location>
        <topology evidence="1">Multi-pass membrane protein</topology>
    </subcellularLocation>
</comment>
<dbReference type="GO" id="GO:0016020">
    <property type="term" value="C:membrane"/>
    <property type="evidence" value="ECO:0007669"/>
    <property type="project" value="UniProtKB-SubCell"/>
</dbReference>
<dbReference type="CDD" id="cd15904">
    <property type="entry name" value="TSPO_MBR"/>
    <property type="match status" value="1"/>
</dbReference>
<feature type="transmembrane region" description="Helical" evidence="6">
    <location>
        <begin position="47"/>
        <end position="74"/>
    </location>
</feature>
<dbReference type="OrthoDB" id="9795496at2"/>
<dbReference type="InterPro" id="IPR038330">
    <property type="entry name" value="TspO/MBR-related_sf"/>
</dbReference>
<feature type="transmembrane region" description="Helical" evidence="6">
    <location>
        <begin position="250"/>
        <end position="268"/>
    </location>
</feature>
<accession>A0A5C0UGK7</accession>
<dbReference type="Gene3D" id="1.20.1260.100">
    <property type="entry name" value="TspO/MBR protein"/>
    <property type="match status" value="1"/>
</dbReference>
<evidence type="ECO:0000313" key="7">
    <source>
        <dbReference type="EMBL" id="QEK38164.1"/>
    </source>
</evidence>
<dbReference type="PANTHER" id="PTHR10057">
    <property type="entry name" value="PERIPHERAL-TYPE BENZODIAZEPINE RECEPTOR"/>
    <property type="match status" value="1"/>
</dbReference>
<keyword evidence="5 6" id="KW-0472">Membrane</keyword>
<name>A0A5C0UGK7_9PROT</name>
<comment type="similarity">
    <text evidence="2">Belongs to the TspO/BZRP family.</text>
</comment>
<evidence type="ECO:0000256" key="3">
    <source>
        <dbReference type="ARBA" id="ARBA00022692"/>
    </source>
</evidence>
<dbReference type="EMBL" id="CP043315">
    <property type="protein sequence ID" value="QEK38164.1"/>
    <property type="molecule type" value="Genomic_DNA"/>
</dbReference>
<reference evidence="7 8" key="1">
    <citation type="submission" date="2019-08" db="EMBL/GenBank/DDBJ databases">
        <title>Highly reduced genomes of protist endosymbionts show evolutionary convergence.</title>
        <authorList>
            <person name="George E."/>
            <person name="Husnik F."/>
            <person name="Tashyreva D."/>
            <person name="Prokopchuk G."/>
            <person name="Horak A."/>
            <person name="Kwong W.K."/>
            <person name="Lukes J."/>
            <person name="Keeling P.J."/>
        </authorList>
    </citation>
    <scope>NUCLEOTIDE SEQUENCE [LARGE SCALE GENOMIC DNA]</scope>
    <source>
        <strain evidence="7">1605</strain>
    </source>
</reference>
<keyword evidence="3 6" id="KW-0812">Transmembrane</keyword>
<feature type="transmembrane region" description="Helical" evidence="6">
    <location>
        <begin position="120"/>
        <end position="142"/>
    </location>
</feature>
<feature type="transmembrane region" description="Helical" evidence="6">
    <location>
        <begin position="275"/>
        <end position="297"/>
    </location>
</feature>
<protein>
    <submittedName>
        <fullName evidence="7">Tryptophan-rich sensory protein</fullName>
    </submittedName>
</protein>
<evidence type="ECO:0000256" key="5">
    <source>
        <dbReference type="ARBA" id="ARBA00023136"/>
    </source>
</evidence>
<evidence type="ECO:0000256" key="4">
    <source>
        <dbReference type="ARBA" id="ARBA00022989"/>
    </source>
</evidence>
<keyword evidence="8" id="KW-1185">Reference proteome</keyword>
<feature type="transmembrane region" description="Helical" evidence="6">
    <location>
        <begin position="196"/>
        <end position="214"/>
    </location>
</feature>
<dbReference type="Pfam" id="PF03073">
    <property type="entry name" value="TspO_MBR"/>
    <property type="match status" value="1"/>
</dbReference>
<feature type="transmembrane region" description="Helical" evidence="6">
    <location>
        <begin position="86"/>
        <end position="108"/>
    </location>
</feature>
<keyword evidence="4 6" id="KW-1133">Transmembrane helix</keyword>
<organism evidence="7 8">
    <name type="scientific">Candidatus Cytomitobacter indipagum</name>
    <dbReference type="NCBI Taxonomy" id="2601575"/>
    <lineage>
        <taxon>Bacteria</taxon>
        <taxon>Pseudomonadati</taxon>
        <taxon>Pseudomonadota</taxon>
        <taxon>Alphaproteobacteria</taxon>
        <taxon>Holosporales</taxon>
        <taxon>Holosporaceae</taxon>
        <taxon>Candidatus Cytomitobacter</taxon>
    </lineage>
</organism>
<dbReference type="Proteomes" id="UP000325155">
    <property type="component" value="Chromosome"/>
</dbReference>
<evidence type="ECO:0000256" key="1">
    <source>
        <dbReference type="ARBA" id="ARBA00004141"/>
    </source>
</evidence>
<dbReference type="InterPro" id="IPR004307">
    <property type="entry name" value="TspO_MBR"/>
</dbReference>
<evidence type="ECO:0000313" key="8">
    <source>
        <dbReference type="Proteomes" id="UP000325155"/>
    </source>
</evidence>
<dbReference type="KEGG" id="cip:FZC35_02135"/>
<dbReference type="PANTHER" id="PTHR10057:SF0">
    <property type="entry name" value="TRANSLOCATOR PROTEIN"/>
    <property type="match status" value="1"/>
</dbReference>
<evidence type="ECO:0000256" key="2">
    <source>
        <dbReference type="ARBA" id="ARBA00007524"/>
    </source>
</evidence>
<feature type="transmembrane region" description="Helical" evidence="6">
    <location>
        <begin position="226"/>
        <end position="244"/>
    </location>
</feature>
<sequence length="299" mass="35341">MLYMLCNIFTPIHEAIIHISRIVERSFDFHMFKYLYKMGISSIKHNIYTAIYIAIVIAFAMILSHCTYQLYNLISLGKITGRWTKAFLYIMNFNVYIRLLTTLLVAFIYEKNEADKMVHITMGLTYSFSILKRAALYTALMFHIRFTQIMHYMLSLNVAFAILNPKNHILFSYFTYSKYETWNNSLIKSSLHLSSNIFELMWIISYCILGYIWWHISNKNSMSKTIFNIHIILNLAWYPIFCILQRPGISLMHITLLITSALYMMISLRKAKHILIILIPYIALLMTEAYLNLYIFLNN</sequence>
<proteinExistence type="inferred from homology"/>
<dbReference type="AlphaFoldDB" id="A0A5C0UGK7"/>
<gene>
    <name evidence="7" type="ORF">FZC35_02135</name>
</gene>